<evidence type="ECO:0000256" key="1">
    <source>
        <dbReference type="SAM" id="Coils"/>
    </source>
</evidence>
<dbReference type="OrthoDB" id="346122at2759"/>
<organism evidence="3 4">
    <name type="scientific">Eimeria praecox</name>
    <dbReference type="NCBI Taxonomy" id="51316"/>
    <lineage>
        <taxon>Eukaryota</taxon>
        <taxon>Sar</taxon>
        <taxon>Alveolata</taxon>
        <taxon>Apicomplexa</taxon>
        <taxon>Conoidasida</taxon>
        <taxon>Coccidia</taxon>
        <taxon>Eucoccidiorida</taxon>
        <taxon>Eimeriorina</taxon>
        <taxon>Eimeriidae</taxon>
        <taxon>Eimeria</taxon>
    </lineage>
</organism>
<feature type="compositionally biased region" description="Polar residues" evidence="2">
    <location>
        <begin position="318"/>
        <end position="338"/>
    </location>
</feature>
<reference evidence="3" key="2">
    <citation type="submission" date="2013-10" db="EMBL/GenBank/DDBJ databases">
        <authorList>
            <person name="Aslett M."/>
        </authorList>
    </citation>
    <scope>NUCLEOTIDE SEQUENCE [LARGE SCALE GENOMIC DNA]</scope>
    <source>
        <strain evidence="3">Houghton</strain>
    </source>
</reference>
<feature type="compositionally biased region" description="Low complexity" evidence="2">
    <location>
        <begin position="241"/>
        <end position="254"/>
    </location>
</feature>
<gene>
    <name evidence="3" type="ORF">EPH_0026520</name>
</gene>
<evidence type="ECO:0000313" key="4">
    <source>
        <dbReference type="Proteomes" id="UP000018201"/>
    </source>
</evidence>
<proteinExistence type="predicted"/>
<evidence type="ECO:0000313" key="3">
    <source>
        <dbReference type="EMBL" id="CDI87487.1"/>
    </source>
</evidence>
<protein>
    <submittedName>
        <fullName evidence="3">Uncharacterized protein</fullName>
    </submittedName>
</protein>
<keyword evidence="4" id="KW-1185">Reference proteome</keyword>
<dbReference type="VEuPathDB" id="ToxoDB:EPH_0026520"/>
<dbReference type="AlphaFoldDB" id="U6H6F1"/>
<feature type="coiled-coil region" evidence="1">
    <location>
        <begin position="108"/>
        <end position="189"/>
    </location>
</feature>
<sequence>MFGFLGRLCSKHAKTPLEAELRRQRSALKAIQQFVRNIQKCLKYWERSGKALRVGINGYFYDKPAYQRPVEEVGAALDISLVTEPRELIDSWDSPDCGLLQKPQLELIKKANIDAAKSIAKVEKANRRKKEAEKKLLRKEAVLRKLQQKAETGKDPQASHKVKAAEDEVQVARNRLQMAEAELAREMQQTMNGSAPEAAMQVARALEAMILFLAGSGVDVAAVRASIRLLEETQYISPLTHPGQGSQQLLQQHSVTSKSERQHPANNNSPRSTSPAEPVRRTPSQASRPASPSDPDSQITPRQPFAKGESQHLAATASVANLNSSRLPASPTNPFASD</sequence>
<accession>U6H6F1</accession>
<feature type="region of interest" description="Disordered" evidence="2">
    <location>
        <begin position="239"/>
        <end position="338"/>
    </location>
</feature>
<feature type="compositionally biased region" description="Low complexity" evidence="2">
    <location>
        <begin position="283"/>
        <end position="298"/>
    </location>
</feature>
<evidence type="ECO:0000256" key="2">
    <source>
        <dbReference type="SAM" id="MobiDB-lite"/>
    </source>
</evidence>
<dbReference type="EMBL" id="HG697596">
    <property type="protein sequence ID" value="CDI87487.1"/>
    <property type="molecule type" value="Genomic_DNA"/>
</dbReference>
<keyword evidence="1" id="KW-0175">Coiled coil</keyword>
<dbReference type="Proteomes" id="UP000018201">
    <property type="component" value="Unassembled WGS sequence"/>
</dbReference>
<reference evidence="3" key="1">
    <citation type="submission" date="2013-10" db="EMBL/GenBank/DDBJ databases">
        <title>Genomic analysis of the causative agents of coccidiosis in chickens.</title>
        <authorList>
            <person name="Reid A.J."/>
            <person name="Blake D."/>
            <person name="Billington K."/>
            <person name="Browne H."/>
            <person name="Dunn M."/>
            <person name="Hung S."/>
            <person name="Kawahara F."/>
            <person name="Miranda-Saavedra D."/>
            <person name="Mourier T."/>
            <person name="Nagra H."/>
            <person name="Otto T.D."/>
            <person name="Rawlings N."/>
            <person name="Sanchez A."/>
            <person name="Sanders M."/>
            <person name="Subramaniam C."/>
            <person name="Tay Y."/>
            <person name="Dear P."/>
            <person name="Doerig C."/>
            <person name="Gruber A."/>
            <person name="Parkinson J."/>
            <person name="Shirley M."/>
            <person name="Wan K.L."/>
            <person name="Berriman M."/>
            <person name="Tomley F."/>
            <person name="Pain A."/>
        </authorList>
    </citation>
    <scope>NUCLEOTIDE SEQUENCE [LARGE SCALE GENOMIC DNA]</scope>
    <source>
        <strain evidence="3">Houghton</strain>
    </source>
</reference>
<name>U6H6F1_9EIME</name>
<feature type="compositionally biased region" description="Polar residues" evidence="2">
    <location>
        <begin position="264"/>
        <end position="275"/>
    </location>
</feature>